<proteinExistence type="predicted"/>
<keyword evidence="2" id="KW-0472">Membrane</keyword>
<evidence type="ECO:0000313" key="4">
    <source>
        <dbReference type="Proteomes" id="UP000178017"/>
    </source>
</evidence>
<name>A0A1F5MIP3_9BACT</name>
<feature type="region of interest" description="Disordered" evidence="1">
    <location>
        <begin position="77"/>
        <end position="114"/>
    </location>
</feature>
<dbReference type="AlphaFoldDB" id="A0A1F5MIP3"/>
<comment type="caution">
    <text evidence="3">The sequence shown here is derived from an EMBL/GenBank/DDBJ whole genome shotgun (WGS) entry which is preliminary data.</text>
</comment>
<organism evidence="3 4">
    <name type="scientific">Candidatus Daviesbacteria bacterium RIFCSPLOWO2_01_FULL_40_24</name>
    <dbReference type="NCBI Taxonomy" id="1797787"/>
    <lineage>
        <taxon>Bacteria</taxon>
        <taxon>Candidatus Daviesiibacteriota</taxon>
    </lineage>
</organism>
<keyword evidence="2" id="KW-0812">Transmembrane</keyword>
<evidence type="ECO:0000313" key="3">
    <source>
        <dbReference type="EMBL" id="OGE65225.1"/>
    </source>
</evidence>
<sequence length="114" mass="12213">MVERLYYILYNGYQVRFYCSEGGVLMNRNVTILIVFLTVIVVAGYLLWLRGKISSSEPAAPVPTPTVTSAPIPTVEPIVSASPSASPKTTPKITPKVTSKVTPTKAATSSGKVQ</sequence>
<accession>A0A1F5MIP3</accession>
<evidence type="ECO:0000256" key="2">
    <source>
        <dbReference type="SAM" id="Phobius"/>
    </source>
</evidence>
<dbReference type="EMBL" id="MFDO01000021">
    <property type="protein sequence ID" value="OGE65225.1"/>
    <property type="molecule type" value="Genomic_DNA"/>
</dbReference>
<evidence type="ECO:0000256" key="1">
    <source>
        <dbReference type="SAM" id="MobiDB-lite"/>
    </source>
</evidence>
<feature type="transmembrane region" description="Helical" evidence="2">
    <location>
        <begin position="30"/>
        <end position="48"/>
    </location>
</feature>
<keyword evidence="2" id="KW-1133">Transmembrane helix</keyword>
<reference evidence="3 4" key="1">
    <citation type="journal article" date="2016" name="Nat. Commun.">
        <title>Thousands of microbial genomes shed light on interconnected biogeochemical processes in an aquifer system.</title>
        <authorList>
            <person name="Anantharaman K."/>
            <person name="Brown C.T."/>
            <person name="Hug L.A."/>
            <person name="Sharon I."/>
            <person name="Castelle C.J."/>
            <person name="Probst A.J."/>
            <person name="Thomas B.C."/>
            <person name="Singh A."/>
            <person name="Wilkins M.J."/>
            <person name="Karaoz U."/>
            <person name="Brodie E.L."/>
            <person name="Williams K.H."/>
            <person name="Hubbard S.S."/>
            <person name="Banfield J.F."/>
        </authorList>
    </citation>
    <scope>NUCLEOTIDE SEQUENCE [LARGE SCALE GENOMIC DNA]</scope>
</reference>
<gene>
    <name evidence="3" type="ORF">A3B49_02225</name>
</gene>
<dbReference type="Proteomes" id="UP000178017">
    <property type="component" value="Unassembled WGS sequence"/>
</dbReference>
<protein>
    <submittedName>
        <fullName evidence="3">Uncharacterized protein</fullName>
    </submittedName>
</protein>